<comment type="caution">
    <text evidence="5">The sequence shown here is derived from an EMBL/GenBank/DDBJ whole genome shotgun (WGS) entry which is preliminary data.</text>
</comment>
<evidence type="ECO:0000313" key="6">
    <source>
        <dbReference type="Proteomes" id="UP000265520"/>
    </source>
</evidence>
<dbReference type="Proteomes" id="UP000265520">
    <property type="component" value="Unassembled WGS sequence"/>
</dbReference>
<evidence type="ECO:0000256" key="2">
    <source>
        <dbReference type="ARBA" id="ARBA00022737"/>
    </source>
</evidence>
<name>A0A392R1N7_9FABA</name>
<keyword evidence="2" id="KW-0677">Repeat</keyword>
<evidence type="ECO:0000259" key="4">
    <source>
        <dbReference type="PROSITE" id="PS51473"/>
    </source>
</evidence>
<dbReference type="AlphaFoldDB" id="A0A392R1N7"/>
<proteinExistence type="predicted"/>
<evidence type="ECO:0000256" key="1">
    <source>
        <dbReference type="ARBA" id="ARBA00022729"/>
    </source>
</evidence>
<reference evidence="5 6" key="1">
    <citation type="journal article" date="2018" name="Front. Plant Sci.">
        <title>Red Clover (Trifolium pratense) and Zigzag Clover (T. medium) - A Picture of Genomic Similarities and Differences.</title>
        <authorList>
            <person name="Dluhosova J."/>
            <person name="Istvanek J."/>
            <person name="Nedelnik J."/>
            <person name="Repkova J."/>
        </authorList>
    </citation>
    <scope>NUCLEOTIDE SEQUENCE [LARGE SCALE GENOMIC DNA]</scope>
    <source>
        <strain evidence="6">cv. 10/8</strain>
        <tissue evidence="5">Leaf</tissue>
    </source>
</reference>
<accession>A0A392R1N7</accession>
<organism evidence="5 6">
    <name type="scientific">Trifolium medium</name>
    <dbReference type="NCBI Taxonomy" id="97028"/>
    <lineage>
        <taxon>Eukaryota</taxon>
        <taxon>Viridiplantae</taxon>
        <taxon>Streptophyta</taxon>
        <taxon>Embryophyta</taxon>
        <taxon>Tracheophyta</taxon>
        <taxon>Spermatophyta</taxon>
        <taxon>Magnoliopsida</taxon>
        <taxon>eudicotyledons</taxon>
        <taxon>Gunneridae</taxon>
        <taxon>Pentapetalae</taxon>
        <taxon>rosids</taxon>
        <taxon>fabids</taxon>
        <taxon>Fabales</taxon>
        <taxon>Fabaceae</taxon>
        <taxon>Papilionoideae</taxon>
        <taxon>50 kb inversion clade</taxon>
        <taxon>NPAAA clade</taxon>
        <taxon>Hologalegina</taxon>
        <taxon>IRL clade</taxon>
        <taxon>Trifolieae</taxon>
        <taxon>Trifolium</taxon>
    </lineage>
</organism>
<dbReference type="InterPro" id="IPR002902">
    <property type="entry name" value="GNK2"/>
</dbReference>
<evidence type="ECO:0000256" key="3">
    <source>
        <dbReference type="SAM" id="MobiDB-lite"/>
    </source>
</evidence>
<feature type="non-terminal residue" evidence="5">
    <location>
        <position position="97"/>
    </location>
</feature>
<dbReference type="PANTHER" id="PTHR32099:SF51">
    <property type="entry name" value="CYSTEINE-RICH RECEPTOR-LIKE PROTEIN KINASE 25 ISOFORM X1"/>
    <property type="match status" value="1"/>
</dbReference>
<dbReference type="CDD" id="cd23509">
    <property type="entry name" value="Gnk2-like"/>
    <property type="match status" value="1"/>
</dbReference>
<keyword evidence="5" id="KW-0675">Receptor</keyword>
<dbReference type="Gene3D" id="3.30.430.20">
    <property type="entry name" value="Gnk2 domain, C-X8-C-X2-C motif"/>
    <property type="match status" value="1"/>
</dbReference>
<dbReference type="EMBL" id="LXQA010180142">
    <property type="protein sequence ID" value="MCI30498.1"/>
    <property type="molecule type" value="Genomic_DNA"/>
</dbReference>
<dbReference type="FunFam" id="3.30.430.20:FF:000002">
    <property type="entry name" value="Cysteine-rich receptor-like protein kinase 10"/>
    <property type="match status" value="1"/>
</dbReference>
<evidence type="ECO:0000313" key="5">
    <source>
        <dbReference type="EMBL" id="MCI30498.1"/>
    </source>
</evidence>
<dbReference type="Pfam" id="PF01657">
    <property type="entry name" value="Stress-antifung"/>
    <property type="match status" value="1"/>
</dbReference>
<feature type="domain" description="Gnk2-homologous" evidence="4">
    <location>
        <begin position="1"/>
        <end position="69"/>
    </location>
</feature>
<dbReference type="InterPro" id="IPR038408">
    <property type="entry name" value="GNK2_sf"/>
</dbReference>
<dbReference type="GO" id="GO:0016301">
    <property type="term" value="F:kinase activity"/>
    <property type="evidence" value="ECO:0007669"/>
    <property type="project" value="UniProtKB-KW"/>
</dbReference>
<feature type="compositionally biased region" description="Pro residues" evidence="3">
    <location>
        <begin position="76"/>
        <end position="88"/>
    </location>
</feature>
<keyword evidence="1" id="KW-0732">Signal</keyword>
<feature type="region of interest" description="Disordered" evidence="3">
    <location>
        <begin position="73"/>
        <end position="97"/>
    </location>
</feature>
<dbReference type="PROSITE" id="PS51473">
    <property type="entry name" value="GNK2"/>
    <property type="match status" value="1"/>
</dbReference>
<keyword evidence="5" id="KW-0808">Transferase</keyword>
<sequence length="97" mass="10732">MKKFATANVTGPNFQEIYSLMQCTPDLSNLDCNQCLDEAIARLPSCCEEKVGARVIRASCTLRYEKYGFYELTVPPRQPPPPPPPPSSPSTNHTSSQ</sequence>
<protein>
    <submittedName>
        <fullName evidence="5">Cysteine-rich receptor-like protein kinase</fullName>
    </submittedName>
</protein>
<dbReference type="PANTHER" id="PTHR32099">
    <property type="entry name" value="CYSTEINE-RICH REPEAT SECRETORY PROTEIN"/>
    <property type="match status" value="1"/>
</dbReference>
<keyword evidence="5" id="KW-0418">Kinase</keyword>
<keyword evidence="6" id="KW-1185">Reference proteome</keyword>